<feature type="transmembrane region" description="Helical" evidence="2">
    <location>
        <begin position="521"/>
        <end position="541"/>
    </location>
</feature>
<dbReference type="AlphaFoldDB" id="A0A182MZP4"/>
<dbReference type="SUPFAM" id="SSF103473">
    <property type="entry name" value="MFS general substrate transporter"/>
    <property type="match status" value="1"/>
</dbReference>
<dbReference type="EnsemblMetazoa" id="ADIR000849-RA">
    <property type="protein sequence ID" value="ADIR000849-PA"/>
    <property type="gene ID" value="ADIR000849"/>
</dbReference>
<evidence type="ECO:0000256" key="1">
    <source>
        <dbReference type="SAM" id="MobiDB-lite"/>
    </source>
</evidence>
<feature type="transmembrane region" description="Helical" evidence="2">
    <location>
        <begin position="152"/>
        <end position="171"/>
    </location>
</feature>
<name>A0A182MZP4_9DIPT</name>
<feature type="region of interest" description="Disordered" evidence="1">
    <location>
        <begin position="319"/>
        <end position="349"/>
    </location>
</feature>
<dbReference type="PANTHER" id="PTHR11360">
    <property type="entry name" value="MONOCARBOXYLATE TRANSPORTER"/>
    <property type="match status" value="1"/>
</dbReference>
<feature type="region of interest" description="Disordered" evidence="1">
    <location>
        <begin position="237"/>
        <end position="273"/>
    </location>
</feature>
<reference evidence="3" key="2">
    <citation type="submission" date="2020-05" db="UniProtKB">
        <authorList>
            <consortium name="EnsemblMetazoa"/>
        </authorList>
    </citation>
    <scope>IDENTIFICATION</scope>
    <source>
        <strain evidence="3">WRAIR2</strain>
    </source>
</reference>
<feature type="compositionally biased region" description="Acidic residues" evidence="1">
    <location>
        <begin position="319"/>
        <end position="330"/>
    </location>
</feature>
<dbReference type="VEuPathDB" id="VectorBase:ADIR000849"/>
<feature type="transmembrane region" description="Helical" evidence="2">
    <location>
        <begin position="86"/>
        <end position="105"/>
    </location>
</feature>
<sequence>MEAFINEMVEPRVFDLIVLILPKWRLLVYIFLMNIVIYAPVYVFGALLAHDPEDLELICPSAMLVGFSLVYRAVFRFNRAHHTRTLLLGVAVLSLGISASGLVAMYTAQHYLLVVLLYSAVGGFGHQLVFSRVWKILAKIFNARKEMFVIKFLHSCGQATSLLLLLAGIQLPWEGYIYGALLLLLGGALLHLVPLAMLVAGEKGRLQRHLDALVRLTEKGNESYYAHVATRVPCEEPGAAGCPTSSGREPPPVTWKNPASFSTPPPRSDVLPGELRAANVPPPVDCEYEECDESLPFRRDAAKCYNQDGVEILEMILEEDEPVGSDDPDTPDTRRSSDSTVVRSGPRAPPTTKWRWLSVLGAAVTRSTRCAGFDPRPNVNLRLLASARSTLGDVRCCCCALLKATDTCVLVLFLAILPRLGRRQHMALLAVVVIAAAWAAASVLLLWCELRFRKQQERLLACGLLFQTGGYCCVYTARSGLWIAAGCVLIGTGRALTCLCQEAVVKRQLGQHRWNTAKAGIGLLAGLTVIAVAALANVLYVYGPIEQVLLCLLLVYGAATVLWIACSCRIFFI</sequence>
<accession>A0A182MZP4</accession>
<dbReference type="PANTHER" id="PTHR11360:SF312">
    <property type="entry name" value="KARMOISIN, ISOFORM B"/>
    <property type="match status" value="1"/>
</dbReference>
<keyword evidence="2" id="KW-0472">Membrane</keyword>
<feature type="transmembrane region" description="Helical" evidence="2">
    <location>
        <begin position="426"/>
        <end position="447"/>
    </location>
</feature>
<evidence type="ECO:0008006" key="5">
    <source>
        <dbReference type="Google" id="ProtNLM"/>
    </source>
</evidence>
<feature type="transmembrane region" description="Helical" evidence="2">
    <location>
        <begin position="177"/>
        <end position="200"/>
    </location>
</feature>
<feature type="transmembrane region" description="Helical" evidence="2">
    <location>
        <begin position="26"/>
        <end position="49"/>
    </location>
</feature>
<dbReference type="InterPro" id="IPR036259">
    <property type="entry name" value="MFS_trans_sf"/>
</dbReference>
<feature type="transmembrane region" description="Helical" evidence="2">
    <location>
        <begin position="547"/>
        <end position="572"/>
    </location>
</feature>
<dbReference type="InterPro" id="IPR050327">
    <property type="entry name" value="Proton-linked_MCT"/>
</dbReference>
<feature type="transmembrane region" description="Helical" evidence="2">
    <location>
        <begin position="396"/>
        <end position="420"/>
    </location>
</feature>
<evidence type="ECO:0000256" key="2">
    <source>
        <dbReference type="SAM" id="Phobius"/>
    </source>
</evidence>
<protein>
    <recommendedName>
        <fullName evidence="5">Major facilitator superfamily associated domain-containing protein</fullName>
    </recommendedName>
</protein>
<keyword evidence="4" id="KW-1185">Reference proteome</keyword>
<feature type="transmembrane region" description="Helical" evidence="2">
    <location>
        <begin position="55"/>
        <end position="74"/>
    </location>
</feature>
<evidence type="ECO:0000313" key="3">
    <source>
        <dbReference type="EnsemblMetazoa" id="ADIR000849-PA"/>
    </source>
</evidence>
<dbReference type="STRING" id="7168.A0A182MZP4"/>
<keyword evidence="2" id="KW-0812">Transmembrane</keyword>
<organism evidence="3 4">
    <name type="scientific">Anopheles dirus</name>
    <dbReference type="NCBI Taxonomy" id="7168"/>
    <lineage>
        <taxon>Eukaryota</taxon>
        <taxon>Metazoa</taxon>
        <taxon>Ecdysozoa</taxon>
        <taxon>Arthropoda</taxon>
        <taxon>Hexapoda</taxon>
        <taxon>Insecta</taxon>
        <taxon>Pterygota</taxon>
        <taxon>Neoptera</taxon>
        <taxon>Endopterygota</taxon>
        <taxon>Diptera</taxon>
        <taxon>Nematocera</taxon>
        <taxon>Culicoidea</taxon>
        <taxon>Culicidae</taxon>
        <taxon>Anophelinae</taxon>
        <taxon>Anopheles</taxon>
    </lineage>
</organism>
<feature type="transmembrane region" description="Helical" evidence="2">
    <location>
        <begin position="111"/>
        <end position="131"/>
    </location>
</feature>
<dbReference type="Proteomes" id="UP000075884">
    <property type="component" value="Unassembled WGS sequence"/>
</dbReference>
<keyword evidence="2" id="KW-1133">Transmembrane helix</keyword>
<reference evidence="4" key="1">
    <citation type="submission" date="2013-03" db="EMBL/GenBank/DDBJ databases">
        <title>The Genome Sequence of Anopheles dirus WRAIR2.</title>
        <authorList>
            <consortium name="The Broad Institute Genomics Platform"/>
            <person name="Neafsey D.E."/>
            <person name="Walton C."/>
            <person name="Walker B."/>
            <person name="Young S.K."/>
            <person name="Zeng Q."/>
            <person name="Gargeya S."/>
            <person name="Fitzgerald M."/>
            <person name="Haas B."/>
            <person name="Abouelleil A."/>
            <person name="Allen A.W."/>
            <person name="Alvarado L."/>
            <person name="Arachchi H.M."/>
            <person name="Berlin A.M."/>
            <person name="Chapman S.B."/>
            <person name="Gainer-Dewar J."/>
            <person name="Goldberg J."/>
            <person name="Griggs A."/>
            <person name="Gujja S."/>
            <person name="Hansen M."/>
            <person name="Howarth C."/>
            <person name="Imamovic A."/>
            <person name="Ireland A."/>
            <person name="Larimer J."/>
            <person name="McCowan C."/>
            <person name="Murphy C."/>
            <person name="Pearson M."/>
            <person name="Poon T.W."/>
            <person name="Priest M."/>
            <person name="Roberts A."/>
            <person name="Saif S."/>
            <person name="Shea T."/>
            <person name="Sisk P."/>
            <person name="Sykes S."/>
            <person name="Wortman J."/>
            <person name="Nusbaum C."/>
            <person name="Birren B."/>
        </authorList>
    </citation>
    <scope>NUCLEOTIDE SEQUENCE [LARGE SCALE GENOMIC DNA]</scope>
    <source>
        <strain evidence="4">WRAIR2</strain>
    </source>
</reference>
<evidence type="ECO:0000313" key="4">
    <source>
        <dbReference type="Proteomes" id="UP000075884"/>
    </source>
</evidence>
<proteinExistence type="predicted"/>